<accession>A0A2P2NX39</accession>
<dbReference type="AlphaFoldDB" id="A0A2P2NX39"/>
<reference evidence="1" key="1">
    <citation type="submission" date="2018-02" db="EMBL/GenBank/DDBJ databases">
        <title>Rhizophora mucronata_Transcriptome.</title>
        <authorList>
            <person name="Meera S.P."/>
            <person name="Sreeshan A."/>
            <person name="Augustine A."/>
        </authorList>
    </citation>
    <scope>NUCLEOTIDE SEQUENCE</scope>
    <source>
        <tissue evidence="1">Leaf</tissue>
    </source>
</reference>
<protein>
    <submittedName>
        <fullName evidence="1">Uncharacterized protein</fullName>
    </submittedName>
</protein>
<dbReference type="EMBL" id="GGEC01066447">
    <property type="protein sequence ID" value="MBX46931.1"/>
    <property type="molecule type" value="Transcribed_RNA"/>
</dbReference>
<name>A0A2P2NX39_RHIMU</name>
<organism evidence="1">
    <name type="scientific">Rhizophora mucronata</name>
    <name type="common">Asiatic mangrove</name>
    <dbReference type="NCBI Taxonomy" id="61149"/>
    <lineage>
        <taxon>Eukaryota</taxon>
        <taxon>Viridiplantae</taxon>
        <taxon>Streptophyta</taxon>
        <taxon>Embryophyta</taxon>
        <taxon>Tracheophyta</taxon>
        <taxon>Spermatophyta</taxon>
        <taxon>Magnoliopsida</taxon>
        <taxon>eudicotyledons</taxon>
        <taxon>Gunneridae</taxon>
        <taxon>Pentapetalae</taxon>
        <taxon>rosids</taxon>
        <taxon>fabids</taxon>
        <taxon>Malpighiales</taxon>
        <taxon>Rhizophoraceae</taxon>
        <taxon>Rhizophora</taxon>
    </lineage>
</organism>
<sequence>MGLSFCCCNVNSCKSSCFSSFVCFVGWME</sequence>
<proteinExistence type="predicted"/>
<evidence type="ECO:0000313" key="1">
    <source>
        <dbReference type="EMBL" id="MBX46931.1"/>
    </source>
</evidence>